<gene>
    <name evidence="5" type="ORF">P7079_01410</name>
</gene>
<feature type="region of interest" description="Disordered" evidence="2">
    <location>
        <begin position="252"/>
        <end position="313"/>
    </location>
</feature>
<dbReference type="Proteomes" id="UP001215216">
    <property type="component" value="Chromosome"/>
</dbReference>
<proteinExistence type="predicted"/>
<evidence type="ECO:0000313" key="6">
    <source>
        <dbReference type="Proteomes" id="UP001215216"/>
    </source>
</evidence>
<organism evidence="5 6">
    <name type="scientific">Arcanobacterium canis</name>
    <dbReference type="NCBI Taxonomy" id="999183"/>
    <lineage>
        <taxon>Bacteria</taxon>
        <taxon>Bacillati</taxon>
        <taxon>Actinomycetota</taxon>
        <taxon>Actinomycetes</taxon>
        <taxon>Actinomycetales</taxon>
        <taxon>Actinomycetaceae</taxon>
        <taxon>Arcanobacterium</taxon>
    </lineage>
</organism>
<keyword evidence="3" id="KW-0472">Membrane</keyword>
<accession>A0ABY8G1U6</accession>
<feature type="transmembrane region" description="Helical" evidence="3">
    <location>
        <begin position="311"/>
        <end position="335"/>
    </location>
</feature>
<evidence type="ECO:0000256" key="2">
    <source>
        <dbReference type="SAM" id="MobiDB-lite"/>
    </source>
</evidence>
<evidence type="ECO:0000256" key="4">
    <source>
        <dbReference type="SAM" id="SignalP"/>
    </source>
</evidence>
<dbReference type="SUPFAM" id="SSF57997">
    <property type="entry name" value="Tropomyosin"/>
    <property type="match status" value="1"/>
</dbReference>
<feature type="signal peptide" evidence="4">
    <location>
        <begin position="1"/>
        <end position="22"/>
    </location>
</feature>
<evidence type="ECO:0000256" key="3">
    <source>
        <dbReference type="SAM" id="Phobius"/>
    </source>
</evidence>
<name>A0ABY8G1U6_9ACTO</name>
<feature type="chain" id="PRO_5046566125" description="LPXTG-motif cell wall anchor domain-containing protein" evidence="4">
    <location>
        <begin position="23"/>
        <end position="340"/>
    </location>
</feature>
<evidence type="ECO:0000313" key="5">
    <source>
        <dbReference type="EMBL" id="WFM83666.1"/>
    </source>
</evidence>
<keyword evidence="3" id="KW-1133">Transmembrane helix</keyword>
<evidence type="ECO:0008006" key="7">
    <source>
        <dbReference type="Google" id="ProtNLM"/>
    </source>
</evidence>
<sequence>MGKFKRSAAFGAAIAITVTSFAATPAFAVKVDYEADVKAAVVEHHNIQLSIFNANTKVENAQKDLAEAKKKLKAAQKKLATAMRKKDDTCREQAEVDKQWDAKEAASKSLTAAQNHVKELFVSLDKAEKKLKKAVEAAKNVKSATEGLSATLKEPARSESFAEKLLRYRTDPNVREATKGLSATLKEPARSESFAEKLLRYRTDPNVREATKGLSATLNDPARSESFAERLLRYKADPNVRDATKGLTEFLKDDSALKAKPSQDPSKKADPTQDPSKKAKPSQDPSKKAKLSQSPSTKAAPKMEDKSGLPFTGTAAGTFAGMSVLLVAGGAALMLRRKNA</sequence>
<keyword evidence="4" id="KW-0732">Signal</keyword>
<keyword evidence="6" id="KW-1185">Reference proteome</keyword>
<dbReference type="EMBL" id="CP121208">
    <property type="protein sequence ID" value="WFM83666.1"/>
    <property type="molecule type" value="Genomic_DNA"/>
</dbReference>
<keyword evidence="3" id="KW-0812">Transmembrane</keyword>
<dbReference type="RefSeq" id="WP_278013061.1">
    <property type="nucleotide sequence ID" value="NZ_CP121208.1"/>
</dbReference>
<feature type="coiled-coil region" evidence="1">
    <location>
        <begin position="51"/>
        <end position="144"/>
    </location>
</feature>
<feature type="compositionally biased region" description="Basic and acidic residues" evidence="2">
    <location>
        <begin position="265"/>
        <end position="277"/>
    </location>
</feature>
<keyword evidence="1" id="KW-0175">Coiled coil</keyword>
<protein>
    <recommendedName>
        <fullName evidence="7">LPXTG-motif cell wall anchor domain-containing protein</fullName>
    </recommendedName>
</protein>
<reference evidence="5 6" key="1">
    <citation type="submission" date="2023-03" db="EMBL/GenBank/DDBJ databases">
        <title>Complete genome of Arcanobacterium canis strain DSM 25104 isolated in 2010 from a canine otitis externa in Germany.</title>
        <authorList>
            <person name="Borowiak M."/>
            <person name="Kreitlow A."/>
            <person name="Malorny B."/>
            <person name="Laemmler C."/>
            <person name="Prenger-Berninghoff E."/>
            <person name="Ploetz M."/>
            <person name="Abdulmawjood A."/>
        </authorList>
    </citation>
    <scope>NUCLEOTIDE SEQUENCE [LARGE SCALE GENOMIC DNA]</scope>
    <source>
        <strain evidence="5 6">DSM 25104</strain>
    </source>
</reference>
<evidence type="ECO:0000256" key="1">
    <source>
        <dbReference type="SAM" id="Coils"/>
    </source>
</evidence>